<feature type="non-terminal residue" evidence="1">
    <location>
        <position position="1"/>
    </location>
</feature>
<gene>
    <name evidence="1" type="ORF">S03H2_45727</name>
</gene>
<dbReference type="EMBL" id="BARU01028671">
    <property type="protein sequence ID" value="GAH73321.1"/>
    <property type="molecule type" value="Genomic_DNA"/>
</dbReference>
<proteinExistence type="predicted"/>
<sequence>GLLFTLKDVLYVPETPRLDEPFTVKGKVELFGIPFYAPIWVQARVTYPERWWEEIIPIIGSPTVVEGAMVVGSDFEITFPKGFNREGEFALEVLVYAGPTYSIDKTIIPPFPPVTSEETTFIVAGEVPPEEIGFRDFRILSYSKNGGTPVEASGVLELDVGDKCRVNVGFDHRGVAVSGKYHAAIWQERWWDPHDEILNAEKAFTVPASADWESFEDSIDIVITSKIDPGTEYGLYVKIMAVPGPDIFTGDLANVITILGVPAKGEFR</sequence>
<evidence type="ECO:0000313" key="1">
    <source>
        <dbReference type="EMBL" id="GAH73321.1"/>
    </source>
</evidence>
<protein>
    <submittedName>
        <fullName evidence="1">Uncharacterized protein</fullName>
    </submittedName>
</protein>
<comment type="caution">
    <text evidence="1">The sequence shown here is derived from an EMBL/GenBank/DDBJ whole genome shotgun (WGS) entry which is preliminary data.</text>
</comment>
<name>X1HT18_9ZZZZ</name>
<accession>X1HT18</accession>
<reference evidence="1" key="1">
    <citation type="journal article" date="2014" name="Front. Microbiol.">
        <title>High frequency of phylogenetically diverse reductive dehalogenase-homologous genes in deep subseafloor sedimentary metagenomes.</title>
        <authorList>
            <person name="Kawai M."/>
            <person name="Futagami T."/>
            <person name="Toyoda A."/>
            <person name="Takaki Y."/>
            <person name="Nishi S."/>
            <person name="Hori S."/>
            <person name="Arai W."/>
            <person name="Tsubouchi T."/>
            <person name="Morono Y."/>
            <person name="Uchiyama I."/>
            <person name="Ito T."/>
            <person name="Fujiyama A."/>
            <person name="Inagaki F."/>
            <person name="Takami H."/>
        </authorList>
    </citation>
    <scope>NUCLEOTIDE SEQUENCE</scope>
    <source>
        <strain evidence="1">Expedition CK06-06</strain>
    </source>
</reference>
<dbReference type="AlphaFoldDB" id="X1HT18"/>
<feature type="non-terminal residue" evidence="1">
    <location>
        <position position="268"/>
    </location>
</feature>
<organism evidence="1">
    <name type="scientific">marine sediment metagenome</name>
    <dbReference type="NCBI Taxonomy" id="412755"/>
    <lineage>
        <taxon>unclassified sequences</taxon>
        <taxon>metagenomes</taxon>
        <taxon>ecological metagenomes</taxon>
    </lineage>
</organism>